<dbReference type="PROSITE" id="PS51841">
    <property type="entry name" value="LTD"/>
    <property type="match status" value="1"/>
</dbReference>
<organism evidence="4 5">
    <name type="scientific">Pseudoglutamicibacter cumminsii</name>
    <dbReference type="NCBI Taxonomy" id="156979"/>
    <lineage>
        <taxon>Bacteria</taxon>
        <taxon>Bacillati</taxon>
        <taxon>Actinomycetota</taxon>
        <taxon>Actinomycetes</taxon>
        <taxon>Micrococcales</taxon>
        <taxon>Micrococcaceae</taxon>
        <taxon>Pseudoglutamicibacter</taxon>
    </lineage>
</organism>
<feature type="domain" description="LTD" evidence="3">
    <location>
        <begin position="37"/>
        <end position="161"/>
    </location>
</feature>
<dbReference type="SUPFAM" id="SSF74853">
    <property type="entry name" value="Lamin A/C globular tail domain"/>
    <property type="match status" value="1"/>
</dbReference>
<evidence type="ECO:0000313" key="5">
    <source>
        <dbReference type="Proteomes" id="UP000245514"/>
    </source>
</evidence>
<name>A0ABX5L6M7_9MICC</name>
<accession>A0ABX5L6M7</accession>
<keyword evidence="5" id="KW-1185">Reference proteome</keyword>
<dbReference type="Proteomes" id="UP000245514">
    <property type="component" value="Unassembled WGS sequence"/>
</dbReference>
<dbReference type="Gene3D" id="2.60.40.1260">
    <property type="entry name" value="Lamin Tail domain"/>
    <property type="match status" value="1"/>
</dbReference>
<protein>
    <recommendedName>
        <fullName evidence="3">LTD domain-containing protein</fullName>
    </recommendedName>
</protein>
<comment type="caution">
    <text evidence="4">The sequence shown here is derived from an EMBL/GenBank/DDBJ whole genome shotgun (WGS) entry which is preliminary data.</text>
</comment>
<feature type="signal peptide" evidence="2">
    <location>
        <begin position="1"/>
        <end position="45"/>
    </location>
</feature>
<keyword evidence="2" id="KW-0732">Signal</keyword>
<sequence length="648" mass="67765">MTMPHRSHESADKRTFARKLTVASFATALAATLGGAAFLPTQATAAPDTELPVVINEVESNGDDTDWVEFGNPTGDAVDLTGYIFTDNEPTKDGHTYVLPEGSVVPSNGYFVLDQAQGPTPGFDFGLGKNDSVNLYAPPAEGETVKDAIAKDPVLSYEWTGHADVTYGRCPDFTGDLIDTFASTKGGPNQCEELPEEPGDPGDPNDPLNPVPWPGGQTVKPLHDADDARGDWSGLYWQAAGTFGSGKPYLWVAENGNGTLLRLDGTEENRGAELQKFTLKYADGTGTPDAESVTRAAGAPSKIFVGTERDNDNKKDSRPAVLAFDAPDTAAENGELKATHEWNLAKDFPGLGANSGIEGLSWIPDAWLVENKIQDEATGKAYDPAAYPAHHGGVFAVGIEGTGHVYLYVLNEDGSFQRIADIETGLDVVAEVQFDAERDQLWAICDDACEGRIAVLTPEYGEGEDAGAETATMKSASAESAGKLTVAQVMNRPSETQNYANEGVAIADISQCKDGAVPVFYADDNNTDDISLREGTLKTICPTPPPGDEPTPVPTENPAPTEDPTPAPTEDPAPGEEPSADPTDAAPSGEAPTTPAPGVDAGSSTGGGNLANTGADVASWITLAAAAMVLGGAATLAVRRNGGAREEN</sequence>
<proteinExistence type="predicted"/>
<gene>
    <name evidence="4" type="ORF">CAY35_04680</name>
</gene>
<feature type="compositionally biased region" description="Pro residues" evidence="1">
    <location>
        <begin position="542"/>
        <end position="571"/>
    </location>
</feature>
<dbReference type="InterPro" id="IPR001322">
    <property type="entry name" value="Lamin_tail_dom"/>
</dbReference>
<feature type="region of interest" description="Disordered" evidence="1">
    <location>
        <begin position="537"/>
        <end position="613"/>
    </location>
</feature>
<dbReference type="InterPro" id="IPR036415">
    <property type="entry name" value="Lamin_tail_dom_sf"/>
</dbReference>
<feature type="chain" id="PRO_5045383221" description="LTD domain-containing protein" evidence="2">
    <location>
        <begin position="46"/>
        <end position="648"/>
    </location>
</feature>
<dbReference type="RefSeq" id="WP_109303526.1">
    <property type="nucleotide sequence ID" value="NZ_QFWG01000004.1"/>
</dbReference>
<evidence type="ECO:0000259" key="3">
    <source>
        <dbReference type="PROSITE" id="PS51841"/>
    </source>
</evidence>
<dbReference type="Pfam" id="PF00932">
    <property type="entry name" value="LTD"/>
    <property type="match status" value="1"/>
</dbReference>
<reference evidence="4 5" key="1">
    <citation type="submission" date="2018-05" db="EMBL/GenBank/DDBJ databases">
        <title>Draft Genome Sequence of Arthrobacter cumminsii IME1328, Isolated from a Patient Who Suffered from Foot Ulcers in China.</title>
        <authorList>
            <person name="Li M."/>
            <person name="Jiang Z."/>
            <person name="Sun Q."/>
            <person name="Tong Y."/>
        </authorList>
    </citation>
    <scope>NUCLEOTIDE SEQUENCE [LARGE SCALE GENOMIC DNA]</scope>
    <source>
        <strain evidence="4 5">IME1328</strain>
    </source>
</reference>
<feature type="region of interest" description="Disordered" evidence="1">
    <location>
        <begin position="184"/>
        <end position="218"/>
    </location>
</feature>
<evidence type="ECO:0000256" key="1">
    <source>
        <dbReference type="SAM" id="MobiDB-lite"/>
    </source>
</evidence>
<evidence type="ECO:0000313" key="4">
    <source>
        <dbReference type="EMBL" id="PWI28014.1"/>
    </source>
</evidence>
<evidence type="ECO:0000256" key="2">
    <source>
        <dbReference type="SAM" id="SignalP"/>
    </source>
</evidence>
<dbReference type="EMBL" id="QFWG01000004">
    <property type="protein sequence ID" value="PWI28014.1"/>
    <property type="molecule type" value="Genomic_DNA"/>
</dbReference>